<dbReference type="RefSeq" id="WP_131851787.1">
    <property type="nucleotide sequence ID" value="NZ_SKFH01000011.1"/>
</dbReference>
<proteinExistence type="predicted"/>
<evidence type="ECO:0000313" key="2">
    <source>
        <dbReference type="EMBL" id="TCZ72173.1"/>
    </source>
</evidence>
<comment type="caution">
    <text evidence="2">The sequence shown here is derived from an EMBL/GenBank/DDBJ whole genome shotgun (WGS) entry which is preliminary data.</text>
</comment>
<evidence type="ECO:0000313" key="3">
    <source>
        <dbReference type="Proteomes" id="UP000295164"/>
    </source>
</evidence>
<dbReference type="AlphaFoldDB" id="A0A4R4E4L0"/>
<feature type="domain" description="DUF6984" evidence="1">
    <location>
        <begin position="3"/>
        <end position="94"/>
    </location>
</feature>
<dbReference type="OrthoDB" id="1050330at2"/>
<reference evidence="2 3" key="1">
    <citation type="submission" date="2019-03" db="EMBL/GenBank/DDBJ databases">
        <authorList>
            <person name="Kim M.K.M."/>
        </authorList>
    </citation>
    <scope>NUCLEOTIDE SEQUENCE [LARGE SCALE GENOMIC DNA]</scope>
    <source>
        <strain evidence="2 3">17J68-15</strain>
    </source>
</reference>
<keyword evidence="3" id="KW-1185">Reference proteome</keyword>
<dbReference type="InterPro" id="IPR054253">
    <property type="entry name" value="DUF6984"/>
</dbReference>
<name>A0A4R4E4L0_9BACT</name>
<sequence length="103" mass="11765">MPRPLRPEERSLIEHLLTKVPGGKKYTIPQTAGSLGEYGLQLSERGEHAEDLVEAEFVDEDRRAVYLTLTANEHGELFELDIWKVDFSPLKRYPVPAELQFDA</sequence>
<gene>
    <name evidence="2" type="ORF">E0486_08765</name>
</gene>
<dbReference type="Pfam" id="PF22480">
    <property type="entry name" value="DUF6984"/>
    <property type="match status" value="1"/>
</dbReference>
<dbReference type="EMBL" id="SKFH01000011">
    <property type="protein sequence ID" value="TCZ72173.1"/>
    <property type="molecule type" value="Genomic_DNA"/>
</dbReference>
<protein>
    <recommendedName>
        <fullName evidence="1">DUF6984 domain-containing protein</fullName>
    </recommendedName>
</protein>
<dbReference type="Proteomes" id="UP000295164">
    <property type="component" value="Unassembled WGS sequence"/>
</dbReference>
<evidence type="ECO:0000259" key="1">
    <source>
        <dbReference type="Pfam" id="PF22480"/>
    </source>
</evidence>
<accession>A0A4R4E4L0</accession>
<organism evidence="2 3">
    <name type="scientific">Flaviaesturariibacter aridisoli</name>
    <dbReference type="NCBI Taxonomy" id="2545761"/>
    <lineage>
        <taxon>Bacteria</taxon>
        <taxon>Pseudomonadati</taxon>
        <taxon>Bacteroidota</taxon>
        <taxon>Chitinophagia</taxon>
        <taxon>Chitinophagales</taxon>
        <taxon>Chitinophagaceae</taxon>
        <taxon>Flaviaestuariibacter</taxon>
    </lineage>
</organism>